<feature type="transmembrane region" description="Helical" evidence="1">
    <location>
        <begin position="20"/>
        <end position="45"/>
    </location>
</feature>
<keyword evidence="1" id="KW-1133">Transmembrane helix</keyword>
<evidence type="ECO:0000313" key="2">
    <source>
        <dbReference type="EMBL" id="TKT92502.1"/>
    </source>
</evidence>
<dbReference type="RefSeq" id="WP_137340047.1">
    <property type="nucleotide sequence ID" value="NZ_BSQH01000014.1"/>
</dbReference>
<dbReference type="AlphaFoldDB" id="A0A4U6D5C0"/>
<gene>
    <name evidence="2" type="ORF">FDK13_11115</name>
</gene>
<feature type="transmembrane region" description="Helical" evidence="1">
    <location>
        <begin position="98"/>
        <end position="119"/>
    </location>
</feature>
<protein>
    <recommendedName>
        <fullName evidence="4">Adenylate/guanylate cyclase domain-containing protein</fullName>
    </recommendedName>
</protein>
<name>A0A4U6D5C0_9BACT</name>
<evidence type="ECO:0008006" key="4">
    <source>
        <dbReference type="Google" id="ProtNLM"/>
    </source>
</evidence>
<dbReference type="InterPro" id="IPR029787">
    <property type="entry name" value="Nucleotide_cyclase"/>
</dbReference>
<sequence>MKHKFNYTTIARRFTSHYPLLSSLITQISFWIMANAVLGLIIFLYVRSLESIYPVIADQRLSPVMVIAILLGFLYGATLGLVDHYVEIFSFQKRSIGQIILIKTILSVGTLTTMLWLILDKLHEFIFASVIQQHQLPINDRFWHYVLCMLVVYYLFMTLIINFAIQVNKKFGPGVLLPLLFGKYRNPIEEERIFMFMDLKSSTSIAESSGHLQYSAFIRDSFYDINQLIPRYHAEVYQYVGDEIVLSWTVPEGLRKLACIQFFLPVKNSLRIKQIITRKTTDAYHSLKPDFIWVSW</sequence>
<keyword evidence="3" id="KW-1185">Reference proteome</keyword>
<evidence type="ECO:0000256" key="1">
    <source>
        <dbReference type="SAM" id="Phobius"/>
    </source>
</evidence>
<feature type="transmembrane region" description="Helical" evidence="1">
    <location>
        <begin position="142"/>
        <end position="165"/>
    </location>
</feature>
<dbReference type="Gene3D" id="3.30.70.1230">
    <property type="entry name" value="Nucleotide cyclase"/>
    <property type="match status" value="1"/>
</dbReference>
<dbReference type="SUPFAM" id="SSF55073">
    <property type="entry name" value="Nucleotide cyclase"/>
    <property type="match status" value="1"/>
</dbReference>
<proteinExistence type="predicted"/>
<accession>A0A4U6D5C0</accession>
<keyword evidence="1" id="KW-0812">Transmembrane</keyword>
<evidence type="ECO:0000313" key="3">
    <source>
        <dbReference type="Proteomes" id="UP000304900"/>
    </source>
</evidence>
<dbReference type="Proteomes" id="UP000304900">
    <property type="component" value="Unassembled WGS sequence"/>
</dbReference>
<keyword evidence="1" id="KW-0472">Membrane</keyword>
<comment type="caution">
    <text evidence="2">The sequence shown here is derived from an EMBL/GenBank/DDBJ whole genome shotgun (WGS) entry which is preliminary data.</text>
</comment>
<feature type="transmembrane region" description="Helical" evidence="1">
    <location>
        <begin position="65"/>
        <end position="86"/>
    </location>
</feature>
<reference evidence="2 3" key="1">
    <citation type="submission" date="2019-05" db="EMBL/GenBank/DDBJ databases">
        <title>Dyadobacter AR-3-8 sp. nov., isolated from arctic soil.</title>
        <authorList>
            <person name="Chaudhary D.K."/>
        </authorList>
    </citation>
    <scope>NUCLEOTIDE SEQUENCE [LARGE SCALE GENOMIC DNA]</scope>
    <source>
        <strain evidence="2 3">AR-3-8</strain>
    </source>
</reference>
<dbReference type="EMBL" id="SZVO01000004">
    <property type="protein sequence ID" value="TKT92502.1"/>
    <property type="molecule type" value="Genomic_DNA"/>
</dbReference>
<dbReference type="OrthoDB" id="9768499at2"/>
<organism evidence="2 3">
    <name type="scientific">Dyadobacter frigoris</name>
    <dbReference type="NCBI Taxonomy" id="2576211"/>
    <lineage>
        <taxon>Bacteria</taxon>
        <taxon>Pseudomonadati</taxon>
        <taxon>Bacteroidota</taxon>
        <taxon>Cytophagia</taxon>
        <taxon>Cytophagales</taxon>
        <taxon>Spirosomataceae</taxon>
        <taxon>Dyadobacter</taxon>
    </lineage>
</organism>